<keyword evidence="6" id="KW-0560">Oxidoreductase</keyword>
<protein>
    <submittedName>
        <fullName evidence="7">Flavin containing monooxygenase family protein</fullName>
    </submittedName>
</protein>
<dbReference type="Proteomes" id="UP000236291">
    <property type="component" value="Unassembled WGS sequence"/>
</dbReference>
<dbReference type="EMBL" id="ASHM01043935">
    <property type="protein sequence ID" value="PNX83357.1"/>
    <property type="molecule type" value="Genomic_DNA"/>
</dbReference>
<dbReference type="STRING" id="57577.A0A2K3LXU3"/>
<evidence type="ECO:0000256" key="1">
    <source>
        <dbReference type="ARBA" id="ARBA00001974"/>
    </source>
</evidence>
<keyword evidence="3" id="KW-0285">Flavoprotein</keyword>
<comment type="cofactor">
    <cofactor evidence="1">
        <name>FAD</name>
        <dbReference type="ChEBI" id="CHEBI:57692"/>
    </cofactor>
</comment>
<dbReference type="PANTHER" id="PTHR23023">
    <property type="entry name" value="DIMETHYLANILINE MONOOXYGENASE"/>
    <property type="match status" value="1"/>
</dbReference>
<dbReference type="InterPro" id="IPR050346">
    <property type="entry name" value="FMO-like"/>
</dbReference>
<dbReference type="PIRSF" id="PIRSF000332">
    <property type="entry name" value="FMO"/>
    <property type="match status" value="1"/>
</dbReference>
<keyword evidence="5" id="KW-0521">NADP</keyword>
<dbReference type="Gene3D" id="3.50.50.60">
    <property type="entry name" value="FAD/NAD(P)-binding domain"/>
    <property type="match status" value="1"/>
</dbReference>
<evidence type="ECO:0000256" key="4">
    <source>
        <dbReference type="ARBA" id="ARBA00022827"/>
    </source>
</evidence>
<dbReference type="SUPFAM" id="SSF51905">
    <property type="entry name" value="FAD/NAD(P)-binding domain"/>
    <property type="match status" value="1"/>
</dbReference>
<dbReference type="PROSITE" id="PS51257">
    <property type="entry name" value="PROKAR_LIPOPROTEIN"/>
    <property type="match status" value="1"/>
</dbReference>
<evidence type="ECO:0000256" key="2">
    <source>
        <dbReference type="ARBA" id="ARBA00009183"/>
    </source>
</evidence>
<dbReference type="GO" id="GO:0050660">
    <property type="term" value="F:flavin adenine dinucleotide binding"/>
    <property type="evidence" value="ECO:0007669"/>
    <property type="project" value="InterPro"/>
</dbReference>
<evidence type="ECO:0000256" key="6">
    <source>
        <dbReference type="ARBA" id="ARBA00023002"/>
    </source>
</evidence>
<comment type="caution">
    <text evidence="7">The sequence shown here is derived from an EMBL/GenBank/DDBJ whole genome shotgun (WGS) entry which is preliminary data.</text>
</comment>
<dbReference type="InterPro" id="IPR000960">
    <property type="entry name" value="Flavin_mOase"/>
</dbReference>
<dbReference type="GO" id="GO:0050661">
    <property type="term" value="F:NADP binding"/>
    <property type="evidence" value="ECO:0007669"/>
    <property type="project" value="InterPro"/>
</dbReference>
<sequence>MEKRVAIVGAGLSGLLACKYILEIGLHPIVFEADDGIGGQWRHTIESTKIQNPRQDFQFSDFPWDSSVKENNPSTEKVQVYINSYAQHFSLIPYVRFNSKVIDIDYVGESNEEMKSWGLWSGNGSPFGSKGIWHITIEDTKNFRTEVHKAEFVILCIGKFSGLSNIPEFPFGKGPEVFKGKVMHSMDYAALDNKTAAELIKNKRVTVIGSRKSAHDLATECAVKNGVTHPCTMILRNVHWFIPNFKIWGFNLAFLYFNRFSELFVHKPGEHFLLSLLATLLSPL</sequence>
<evidence type="ECO:0000313" key="8">
    <source>
        <dbReference type="Proteomes" id="UP000236291"/>
    </source>
</evidence>
<keyword evidence="7" id="KW-0503">Monooxygenase</keyword>
<reference evidence="7 8" key="2">
    <citation type="journal article" date="2017" name="Front. Plant Sci.">
        <title>Gene Classification and Mining of Molecular Markers Useful in Red Clover (Trifolium pratense) Breeding.</title>
        <authorList>
            <person name="Istvanek J."/>
            <person name="Dluhosova J."/>
            <person name="Dluhos P."/>
            <person name="Patkova L."/>
            <person name="Nedelnik J."/>
            <person name="Repkova J."/>
        </authorList>
    </citation>
    <scope>NUCLEOTIDE SEQUENCE [LARGE SCALE GENOMIC DNA]</scope>
    <source>
        <strain evidence="8">cv. Tatra</strain>
        <tissue evidence="7">Young leaves</tissue>
    </source>
</reference>
<comment type="similarity">
    <text evidence="2">Belongs to the FMO family.</text>
</comment>
<evidence type="ECO:0000313" key="7">
    <source>
        <dbReference type="EMBL" id="PNX83357.1"/>
    </source>
</evidence>
<dbReference type="FunFam" id="3.50.50.60:FF:000167">
    <property type="entry name" value="Flavin-containing monooxygenase"/>
    <property type="match status" value="1"/>
</dbReference>
<reference evidence="7 8" key="1">
    <citation type="journal article" date="2014" name="Am. J. Bot.">
        <title>Genome assembly and annotation for red clover (Trifolium pratense; Fabaceae).</title>
        <authorList>
            <person name="Istvanek J."/>
            <person name="Jaros M."/>
            <person name="Krenek A."/>
            <person name="Repkova J."/>
        </authorList>
    </citation>
    <scope>NUCLEOTIDE SEQUENCE [LARGE SCALE GENOMIC DNA]</scope>
    <source>
        <strain evidence="8">cv. Tatra</strain>
        <tissue evidence="7">Young leaves</tissue>
    </source>
</reference>
<keyword evidence="4" id="KW-0274">FAD</keyword>
<dbReference type="Pfam" id="PF00743">
    <property type="entry name" value="FMO-like"/>
    <property type="match status" value="1"/>
</dbReference>
<name>A0A2K3LXU3_TRIPR</name>
<proteinExistence type="inferred from homology"/>
<organism evidence="7 8">
    <name type="scientific">Trifolium pratense</name>
    <name type="common">Red clover</name>
    <dbReference type="NCBI Taxonomy" id="57577"/>
    <lineage>
        <taxon>Eukaryota</taxon>
        <taxon>Viridiplantae</taxon>
        <taxon>Streptophyta</taxon>
        <taxon>Embryophyta</taxon>
        <taxon>Tracheophyta</taxon>
        <taxon>Spermatophyta</taxon>
        <taxon>Magnoliopsida</taxon>
        <taxon>eudicotyledons</taxon>
        <taxon>Gunneridae</taxon>
        <taxon>Pentapetalae</taxon>
        <taxon>rosids</taxon>
        <taxon>fabids</taxon>
        <taxon>Fabales</taxon>
        <taxon>Fabaceae</taxon>
        <taxon>Papilionoideae</taxon>
        <taxon>50 kb inversion clade</taxon>
        <taxon>NPAAA clade</taxon>
        <taxon>Hologalegina</taxon>
        <taxon>IRL clade</taxon>
        <taxon>Trifolieae</taxon>
        <taxon>Trifolium</taxon>
    </lineage>
</organism>
<dbReference type="InterPro" id="IPR036188">
    <property type="entry name" value="FAD/NAD-bd_sf"/>
</dbReference>
<evidence type="ECO:0000256" key="5">
    <source>
        <dbReference type="ARBA" id="ARBA00022857"/>
    </source>
</evidence>
<dbReference type="InterPro" id="IPR020946">
    <property type="entry name" value="Flavin_mOase-like"/>
</dbReference>
<evidence type="ECO:0000256" key="3">
    <source>
        <dbReference type="ARBA" id="ARBA00022630"/>
    </source>
</evidence>
<dbReference type="AlphaFoldDB" id="A0A2K3LXU3"/>
<accession>A0A2K3LXU3</accession>
<gene>
    <name evidence="7" type="ORF">L195_g039398</name>
</gene>
<feature type="non-terminal residue" evidence="7">
    <location>
        <position position="284"/>
    </location>
</feature>
<dbReference type="GO" id="GO:0004499">
    <property type="term" value="F:N,N-dimethylaniline monooxygenase activity"/>
    <property type="evidence" value="ECO:0007669"/>
    <property type="project" value="InterPro"/>
</dbReference>